<feature type="region of interest" description="Disordered" evidence="1">
    <location>
        <begin position="89"/>
        <end position="133"/>
    </location>
</feature>
<dbReference type="Proteomes" id="UP001642360">
    <property type="component" value="Unassembled WGS sequence"/>
</dbReference>
<sequence length="180" mass="19801">MAGKNSDTKTARKTATSKASVKRVLATPIGSSSPRAIIVTVAQNSTTKFQTQESNNDKVQEITLHGIEGESENKRLGFVQDGGIIALSPSLSFPLPEPSSHLNSQSLLSPDKEDRKESVYSDSEPGDFISENWDTVDINEVEIQEGHRKKTLQESGVALYEDRDCKQMKFQEGNDCRRSA</sequence>
<name>A0ABC8UY70_9AQUA</name>
<evidence type="ECO:0000313" key="2">
    <source>
        <dbReference type="EMBL" id="CAK9186041.1"/>
    </source>
</evidence>
<dbReference type="AlphaFoldDB" id="A0ABC8UY70"/>
<protein>
    <submittedName>
        <fullName evidence="2">Uncharacterized protein</fullName>
    </submittedName>
</protein>
<feature type="compositionally biased region" description="Basic and acidic residues" evidence="1">
    <location>
        <begin position="110"/>
        <end position="119"/>
    </location>
</feature>
<accession>A0ABC8UY70</accession>
<evidence type="ECO:0000256" key="1">
    <source>
        <dbReference type="SAM" id="MobiDB-lite"/>
    </source>
</evidence>
<keyword evidence="3" id="KW-1185">Reference proteome</keyword>
<reference evidence="2 3" key="1">
    <citation type="submission" date="2024-02" db="EMBL/GenBank/DDBJ databases">
        <authorList>
            <person name="Vignale AGUSTIN F."/>
            <person name="Sosa J E."/>
            <person name="Modenutti C."/>
        </authorList>
    </citation>
    <scope>NUCLEOTIDE SEQUENCE [LARGE SCALE GENOMIC DNA]</scope>
</reference>
<feature type="compositionally biased region" description="Low complexity" evidence="1">
    <location>
        <begin position="89"/>
        <end position="102"/>
    </location>
</feature>
<dbReference type="EMBL" id="CAUOFW020009501">
    <property type="protein sequence ID" value="CAK9186041.1"/>
    <property type="molecule type" value="Genomic_DNA"/>
</dbReference>
<proteinExistence type="predicted"/>
<feature type="region of interest" description="Disordered" evidence="1">
    <location>
        <begin position="1"/>
        <end position="22"/>
    </location>
</feature>
<organism evidence="2 3">
    <name type="scientific">Ilex paraguariensis</name>
    <name type="common">yerba mate</name>
    <dbReference type="NCBI Taxonomy" id="185542"/>
    <lineage>
        <taxon>Eukaryota</taxon>
        <taxon>Viridiplantae</taxon>
        <taxon>Streptophyta</taxon>
        <taxon>Embryophyta</taxon>
        <taxon>Tracheophyta</taxon>
        <taxon>Spermatophyta</taxon>
        <taxon>Magnoliopsida</taxon>
        <taxon>eudicotyledons</taxon>
        <taxon>Gunneridae</taxon>
        <taxon>Pentapetalae</taxon>
        <taxon>asterids</taxon>
        <taxon>campanulids</taxon>
        <taxon>Aquifoliales</taxon>
        <taxon>Aquifoliaceae</taxon>
        <taxon>Ilex</taxon>
    </lineage>
</organism>
<comment type="caution">
    <text evidence="2">The sequence shown here is derived from an EMBL/GenBank/DDBJ whole genome shotgun (WGS) entry which is preliminary data.</text>
</comment>
<gene>
    <name evidence="2" type="ORF">ILEXP_LOCUS56522</name>
</gene>
<evidence type="ECO:0000313" key="3">
    <source>
        <dbReference type="Proteomes" id="UP001642360"/>
    </source>
</evidence>
<feature type="compositionally biased region" description="Basic and acidic residues" evidence="1">
    <location>
        <begin position="1"/>
        <end position="10"/>
    </location>
</feature>